<evidence type="ECO:0000313" key="1">
    <source>
        <dbReference type="EMBL" id="VEL29994.1"/>
    </source>
</evidence>
<sequence length="87" mass="10041">MRTRRLPVMSGGDVEDLGPFTDLTGKKNTLTNFMLCLFFPIDRSKQTYFLRKLFLEPSVLVSAFSKITFAYLISPHQDVRVCLSTRY</sequence>
<protein>
    <submittedName>
        <fullName evidence="1">Uncharacterized protein</fullName>
    </submittedName>
</protein>
<proteinExistence type="predicted"/>
<evidence type="ECO:0000313" key="2">
    <source>
        <dbReference type="Proteomes" id="UP000784294"/>
    </source>
</evidence>
<gene>
    <name evidence="1" type="ORF">PXEA_LOCUS23434</name>
</gene>
<accession>A0A448X7C5</accession>
<organism evidence="1 2">
    <name type="scientific">Protopolystoma xenopodis</name>
    <dbReference type="NCBI Taxonomy" id="117903"/>
    <lineage>
        <taxon>Eukaryota</taxon>
        <taxon>Metazoa</taxon>
        <taxon>Spiralia</taxon>
        <taxon>Lophotrochozoa</taxon>
        <taxon>Platyhelminthes</taxon>
        <taxon>Monogenea</taxon>
        <taxon>Polyopisthocotylea</taxon>
        <taxon>Polystomatidea</taxon>
        <taxon>Polystomatidae</taxon>
        <taxon>Protopolystoma</taxon>
    </lineage>
</organism>
<comment type="caution">
    <text evidence="1">The sequence shown here is derived from an EMBL/GenBank/DDBJ whole genome shotgun (WGS) entry which is preliminary data.</text>
</comment>
<reference evidence="1" key="1">
    <citation type="submission" date="2018-11" db="EMBL/GenBank/DDBJ databases">
        <authorList>
            <consortium name="Pathogen Informatics"/>
        </authorList>
    </citation>
    <scope>NUCLEOTIDE SEQUENCE</scope>
</reference>
<dbReference type="AlphaFoldDB" id="A0A448X7C5"/>
<dbReference type="EMBL" id="CAAALY010108345">
    <property type="protein sequence ID" value="VEL29994.1"/>
    <property type="molecule type" value="Genomic_DNA"/>
</dbReference>
<keyword evidence="2" id="KW-1185">Reference proteome</keyword>
<dbReference type="Proteomes" id="UP000784294">
    <property type="component" value="Unassembled WGS sequence"/>
</dbReference>
<name>A0A448X7C5_9PLAT</name>